<dbReference type="AlphaFoldDB" id="A0A2N4TL96"/>
<evidence type="ECO:0000313" key="1">
    <source>
        <dbReference type="EMBL" id="PLC40479.1"/>
    </source>
</evidence>
<name>A0A2N4TL96_RALPI</name>
<protein>
    <submittedName>
        <fullName evidence="1">Uncharacterized protein</fullName>
    </submittedName>
</protein>
<reference evidence="1 2" key="1">
    <citation type="submission" date="2017-12" db="EMBL/GenBank/DDBJ databases">
        <title>Draft genome sequence of Ralstonia pickettii 52.</title>
        <authorList>
            <person name="Zheng B."/>
        </authorList>
    </citation>
    <scope>NUCLEOTIDE SEQUENCE [LARGE SCALE GENOMIC DNA]</scope>
    <source>
        <strain evidence="1 2">52</strain>
    </source>
</reference>
<dbReference type="RefSeq" id="WP_102067301.1">
    <property type="nucleotide sequence ID" value="NZ_PKQE01000006.1"/>
</dbReference>
<dbReference type="EMBL" id="PKQE01000006">
    <property type="protein sequence ID" value="PLC40479.1"/>
    <property type="molecule type" value="Genomic_DNA"/>
</dbReference>
<dbReference type="Proteomes" id="UP000234456">
    <property type="component" value="Unassembled WGS sequence"/>
</dbReference>
<accession>A0A2N4TL96</accession>
<sequence length="184" mass="20298">MSNKTNIKQSISAGNGNVQIGQVILCGSAARARCPTPPAAAKERMTIEQRAELTHIALQIELAEEGAVDAGTVWKALCNHLNGRGLEDVRDNTELSHEQYWAARSYLDGWLSCARGESLPRTGMIREIMRMWGIRGGLRASTIALCEARFQAKTLADLTDTQLRAALWVTVADWQAYWAQRESA</sequence>
<evidence type="ECO:0000313" key="2">
    <source>
        <dbReference type="Proteomes" id="UP000234456"/>
    </source>
</evidence>
<dbReference type="OrthoDB" id="9135306at2"/>
<comment type="caution">
    <text evidence="1">The sequence shown here is derived from an EMBL/GenBank/DDBJ whole genome shotgun (WGS) entry which is preliminary data.</text>
</comment>
<gene>
    <name evidence="1" type="ORF">C0Q88_21995</name>
</gene>
<organism evidence="1 2">
    <name type="scientific">Ralstonia pickettii</name>
    <name type="common">Burkholderia pickettii</name>
    <dbReference type="NCBI Taxonomy" id="329"/>
    <lineage>
        <taxon>Bacteria</taxon>
        <taxon>Pseudomonadati</taxon>
        <taxon>Pseudomonadota</taxon>
        <taxon>Betaproteobacteria</taxon>
        <taxon>Burkholderiales</taxon>
        <taxon>Burkholderiaceae</taxon>
        <taxon>Ralstonia</taxon>
    </lineage>
</organism>
<proteinExistence type="predicted"/>